<dbReference type="Proteomes" id="UP000664417">
    <property type="component" value="Unassembled WGS sequence"/>
</dbReference>
<dbReference type="InterPro" id="IPR004374">
    <property type="entry name" value="PrfB"/>
</dbReference>
<name>A0A8J7QMZ1_9BACT</name>
<dbReference type="AlphaFoldDB" id="A0A8J7QMZ1"/>
<evidence type="ECO:0000256" key="5">
    <source>
        <dbReference type="NCBIfam" id="TIGR00020"/>
    </source>
</evidence>
<keyword evidence="8" id="KW-1185">Reference proteome</keyword>
<evidence type="ECO:0000256" key="3">
    <source>
        <dbReference type="ARBA" id="ARBA00022917"/>
    </source>
</evidence>
<dbReference type="InterPro" id="IPR045853">
    <property type="entry name" value="Pep_chain_release_fac_I_sf"/>
</dbReference>
<evidence type="ECO:0000313" key="7">
    <source>
        <dbReference type="EMBL" id="MBO1322250.1"/>
    </source>
</evidence>
<dbReference type="EMBL" id="JAFREP010000033">
    <property type="protein sequence ID" value="MBO1322250.1"/>
    <property type="molecule type" value="Genomic_DNA"/>
</dbReference>
<keyword evidence="4" id="KW-0963">Cytoplasm</keyword>
<keyword evidence="2 4" id="KW-0488">Methylation</keyword>
<comment type="PTM">
    <text evidence="4">Methylated by PrmC. Methylation increases the termination efficiency of RF2.</text>
</comment>
<dbReference type="FunFam" id="3.30.160.20:FF:000004">
    <property type="entry name" value="Peptide chain release factor 1"/>
    <property type="match status" value="1"/>
</dbReference>
<dbReference type="Gene3D" id="1.20.58.410">
    <property type="entry name" value="Release factor"/>
    <property type="match status" value="1"/>
</dbReference>
<feature type="modified residue" description="N5-methylglutamine" evidence="4">
    <location>
        <position position="240"/>
    </location>
</feature>
<organism evidence="7 8">
    <name type="scientific">Acanthopleuribacter pedis</name>
    <dbReference type="NCBI Taxonomy" id="442870"/>
    <lineage>
        <taxon>Bacteria</taxon>
        <taxon>Pseudomonadati</taxon>
        <taxon>Acidobacteriota</taxon>
        <taxon>Holophagae</taxon>
        <taxon>Acanthopleuribacterales</taxon>
        <taxon>Acanthopleuribacteraceae</taxon>
        <taxon>Acanthopleuribacter</taxon>
    </lineage>
</organism>
<dbReference type="SUPFAM" id="SSF75620">
    <property type="entry name" value="Release factor"/>
    <property type="match status" value="1"/>
</dbReference>
<accession>A0A8J7QMZ1</accession>
<dbReference type="Gene3D" id="3.30.160.20">
    <property type="match status" value="1"/>
</dbReference>
<dbReference type="Pfam" id="PF00472">
    <property type="entry name" value="RF-1"/>
    <property type="match status" value="1"/>
</dbReference>
<evidence type="ECO:0000256" key="2">
    <source>
        <dbReference type="ARBA" id="ARBA00022481"/>
    </source>
</evidence>
<reference evidence="7" key="1">
    <citation type="submission" date="2021-03" db="EMBL/GenBank/DDBJ databases">
        <authorList>
            <person name="Wang G."/>
        </authorList>
    </citation>
    <scope>NUCLEOTIDE SEQUENCE</scope>
    <source>
        <strain evidence="7">KCTC 12899</strain>
    </source>
</reference>
<comment type="subcellular location">
    <subcellularLocation>
        <location evidence="4">Cytoplasm</location>
    </subcellularLocation>
</comment>
<dbReference type="InterPro" id="IPR005139">
    <property type="entry name" value="PCRF"/>
</dbReference>
<dbReference type="NCBIfam" id="TIGR00020">
    <property type="entry name" value="prfB"/>
    <property type="match status" value="1"/>
</dbReference>
<sequence length="366" mass="41841">MRPRIRARRASGVTFDLPGNARKLLELEALSTDPDFWSDNEKAQSVLRQRNAIQQDIDLAKKFETLIEDIEVHQEFIKEGEDVADDLVDLLQTYYQLIEDNEIKMMLSGQYDDNPAILVIHPGAGGTESNDWAEMLLRMYVRYCEKQDFKCEILERQEGDQAGVKSAMLRIDGRYAYGMLKAESGVHRLIRISPFDAAKRRQTSFCSIHVTPEIENDEEVDIDEKDLRIDTFRSSGAGGQHVNTTDSAVRITHLPTGIVVNCQNERSQIKNRATAMKVLRSRLAEVQRQEHEETVRSSAAAKMDINFGSQIRTYVLFPYRQVRDHRTETESSQPDKVLEGDLNDFIRAFLLSQSAKEKEDNELAVE</sequence>
<evidence type="ECO:0000256" key="4">
    <source>
        <dbReference type="HAMAP-Rule" id="MF_00094"/>
    </source>
</evidence>
<dbReference type="SMART" id="SM00937">
    <property type="entry name" value="PCRF"/>
    <property type="match status" value="1"/>
</dbReference>
<evidence type="ECO:0000256" key="1">
    <source>
        <dbReference type="ARBA" id="ARBA00010835"/>
    </source>
</evidence>
<dbReference type="PANTHER" id="PTHR43116:SF3">
    <property type="entry name" value="CLASS I PEPTIDE CHAIN RELEASE FACTOR"/>
    <property type="match status" value="1"/>
</dbReference>
<comment type="function">
    <text evidence="4">Peptide chain release factor 2 directs the termination of translation in response to the peptide chain termination codons UGA and UAA.</text>
</comment>
<comment type="caution">
    <text evidence="7">The sequence shown here is derived from an EMBL/GenBank/DDBJ whole genome shotgun (WGS) entry which is preliminary data.</text>
</comment>
<dbReference type="InterPro" id="IPR000352">
    <property type="entry name" value="Pep_chain_release_fac_I"/>
</dbReference>
<evidence type="ECO:0000259" key="6">
    <source>
        <dbReference type="PROSITE" id="PS00745"/>
    </source>
</evidence>
<dbReference type="GO" id="GO:0005737">
    <property type="term" value="C:cytoplasm"/>
    <property type="evidence" value="ECO:0007669"/>
    <property type="project" value="UniProtKB-SubCell"/>
</dbReference>
<comment type="similarity">
    <text evidence="1 4">Belongs to the prokaryotic/mitochondrial release factor family.</text>
</comment>
<dbReference type="Pfam" id="PF03462">
    <property type="entry name" value="PCRF"/>
    <property type="match status" value="1"/>
</dbReference>
<gene>
    <name evidence="4 7" type="primary">prfB</name>
    <name evidence="7" type="ORF">J3U88_27495</name>
</gene>
<dbReference type="Gene3D" id="3.30.70.1660">
    <property type="match status" value="1"/>
</dbReference>
<protein>
    <recommendedName>
        <fullName evidence="4 5">Peptide chain release factor 2</fullName>
        <shortName evidence="4">RF-2</shortName>
    </recommendedName>
</protein>
<dbReference type="HAMAP" id="MF_00094">
    <property type="entry name" value="Rel_fac_2"/>
    <property type="match status" value="1"/>
</dbReference>
<evidence type="ECO:0000313" key="8">
    <source>
        <dbReference type="Proteomes" id="UP000664417"/>
    </source>
</evidence>
<dbReference type="PROSITE" id="PS00745">
    <property type="entry name" value="RF_PROK_I"/>
    <property type="match status" value="1"/>
</dbReference>
<feature type="domain" description="Prokaryotic-type class I peptide chain release factors" evidence="6">
    <location>
        <begin position="233"/>
        <end position="249"/>
    </location>
</feature>
<dbReference type="GO" id="GO:0016149">
    <property type="term" value="F:translation release factor activity, codon specific"/>
    <property type="evidence" value="ECO:0007669"/>
    <property type="project" value="UniProtKB-UniRule"/>
</dbReference>
<proteinExistence type="inferred from homology"/>
<keyword evidence="3 4" id="KW-0648">Protein biosynthesis</keyword>
<dbReference type="PANTHER" id="PTHR43116">
    <property type="entry name" value="PEPTIDE CHAIN RELEASE FACTOR 2"/>
    <property type="match status" value="1"/>
</dbReference>